<dbReference type="KEGG" id="bsan:CHH28_19665"/>
<protein>
    <submittedName>
        <fullName evidence="1">Uncharacterized protein</fullName>
    </submittedName>
</protein>
<evidence type="ECO:0000313" key="2">
    <source>
        <dbReference type="Proteomes" id="UP000202440"/>
    </source>
</evidence>
<evidence type="ECO:0000313" key="1">
    <source>
        <dbReference type="EMBL" id="ASP40750.1"/>
    </source>
</evidence>
<dbReference type="RefSeq" id="WP_094061910.1">
    <property type="nucleotide sequence ID" value="NZ_CP022530.1"/>
</dbReference>
<sequence>MAQIEAALAASGLQVAQESGDAWGLFQQNLADWLSVHDVPVNEFSDWPQPLSERLDIANELLLHWPQLRQQALQLARAQQRPGFACADHDFERRCLAWKQRLQQLIKTRQAS</sequence>
<dbReference type="Proteomes" id="UP000202440">
    <property type="component" value="Chromosome"/>
</dbReference>
<keyword evidence="2" id="KW-1185">Reference proteome</keyword>
<name>A0A222FPN3_9GAMM</name>
<accession>A0A222FPN3</accession>
<dbReference type="EMBL" id="CP022530">
    <property type="protein sequence ID" value="ASP40750.1"/>
    <property type="molecule type" value="Genomic_DNA"/>
</dbReference>
<reference evidence="1 2" key="1">
    <citation type="submission" date="2017-07" db="EMBL/GenBank/DDBJ databases">
        <title>Annotated genome sequence of Bacterioplanes sanyensis isolated from Red Sea.</title>
        <authorList>
            <person name="Rehman Z.U."/>
        </authorList>
    </citation>
    <scope>NUCLEOTIDE SEQUENCE [LARGE SCALE GENOMIC DNA]</scope>
    <source>
        <strain evidence="1 2">NV9</strain>
    </source>
</reference>
<gene>
    <name evidence="1" type="ORF">CHH28_19665</name>
</gene>
<proteinExistence type="predicted"/>
<organism evidence="1 2">
    <name type="scientific">Bacterioplanes sanyensis</name>
    <dbReference type="NCBI Taxonomy" id="1249553"/>
    <lineage>
        <taxon>Bacteria</taxon>
        <taxon>Pseudomonadati</taxon>
        <taxon>Pseudomonadota</taxon>
        <taxon>Gammaproteobacteria</taxon>
        <taxon>Oceanospirillales</taxon>
        <taxon>Oceanospirillaceae</taxon>
        <taxon>Bacterioplanes</taxon>
    </lineage>
</organism>
<dbReference type="AlphaFoldDB" id="A0A222FPN3"/>